<dbReference type="InterPro" id="IPR013083">
    <property type="entry name" value="Znf_RING/FYVE/PHD"/>
</dbReference>
<sequence length="557" mass="62882">MASMGASLETSACPLCHRPYQERVDLRCGHSFCQVCIQELWSYATAGPRYCPECRDEYKKMPAFSSADRMHSEAAGPSTTQCQDEYKKTPAFSSADQMHREAASPSTTQTTTSSVSCDYCSKIRQPAVKTCLVCGASMCSHHLKPHLEASVFKSHSLVEPTCDISTWKCMEHQELLKIYCREDGVCVCTVCAVIGAHKQHTCVSVTEAEEELRSNLKDGMLKIKANAQTVQDNLAELREKKQRIQARIDEGKAHVQLQYKALRRHLEVEEREALQRLDREERKTLAGIEAQLEQLEENLQEMQGSAGVLERLSLPREQAFIMEYNKMAKSIALMSSPVAQLESTRELDKDKLERLERWAERRLETLSNHFETDRDALVLLYGTTPSLNPDSAHPKLVLAEGNRTVFFTEEPQPYPQHALRFDTFPQVLSTEPREAGHSYWEVEVKGDGRWKVGVSDPQIGRKGQDDRCRLGYSDLSWTLYGEPGKMEVWHNKSSVPLAPSNPKRVGVYLDYEGGSIAFYNVTGNTITLLHKYQEHFTQPLYPALAASKSSLSFCDLS</sequence>
<name>A0AAD8G0X0_ACIOX</name>
<evidence type="ECO:0000259" key="12">
    <source>
        <dbReference type="PROSITE" id="PS50188"/>
    </source>
</evidence>
<evidence type="ECO:0000256" key="3">
    <source>
        <dbReference type="ARBA" id="ARBA00022588"/>
    </source>
</evidence>
<dbReference type="AlphaFoldDB" id="A0AAD8G0X0"/>
<feature type="domain" description="B box-type" evidence="11">
    <location>
        <begin position="169"/>
        <end position="205"/>
    </location>
</feature>
<keyword evidence="2" id="KW-0963">Cytoplasm</keyword>
<dbReference type="Gene3D" id="2.60.120.920">
    <property type="match status" value="1"/>
</dbReference>
<dbReference type="PANTHER" id="PTHR25465">
    <property type="entry name" value="B-BOX DOMAIN CONTAINING"/>
    <property type="match status" value="1"/>
</dbReference>
<dbReference type="PANTHER" id="PTHR25465:SF35">
    <property type="entry name" value="E3 UBIQUITIN_ISG15 LIGASE TRIM25-RELATED"/>
    <property type="match status" value="1"/>
</dbReference>
<accession>A0AAD8G0X0</accession>
<keyword evidence="14" id="KW-1185">Reference proteome</keyword>
<keyword evidence="4" id="KW-0479">Metal-binding</keyword>
<dbReference type="SUPFAM" id="SSF57850">
    <property type="entry name" value="RING/U-box"/>
    <property type="match status" value="1"/>
</dbReference>
<dbReference type="SMART" id="SM00589">
    <property type="entry name" value="PRY"/>
    <property type="match status" value="1"/>
</dbReference>
<evidence type="ECO:0000313" key="13">
    <source>
        <dbReference type="EMBL" id="KAK1163593.1"/>
    </source>
</evidence>
<evidence type="ECO:0000259" key="11">
    <source>
        <dbReference type="PROSITE" id="PS50119"/>
    </source>
</evidence>
<proteinExistence type="predicted"/>
<dbReference type="PROSITE" id="PS50089">
    <property type="entry name" value="ZF_RING_2"/>
    <property type="match status" value="1"/>
</dbReference>
<dbReference type="SMART" id="SM00336">
    <property type="entry name" value="BBOX"/>
    <property type="match status" value="2"/>
</dbReference>
<comment type="caution">
    <text evidence="13">The sequence shown here is derived from an EMBL/GenBank/DDBJ whole genome shotgun (WGS) entry which is preliminary data.</text>
</comment>
<dbReference type="GO" id="GO:0045087">
    <property type="term" value="P:innate immune response"/>
    <property type="evidence" value="ECO:0007669"/>
    <property type="project" value="UniProtKB-KW"/>
</dbReference>
<reference evidence="13" key="1">
    <citation type="submission" date="2022-02" db="EMBL/GenBank/DDBJ databases">
        <title>Atlantic sturgeon de novo genome assembly.</title>
        <authorList>
            <person name="Stock M."/>
            <person name="Klopp C."/>
            <person name="Guiguen Y."/>
            <person name="Cabau C."/>
            <person name="Parinello H."/>
            <person name="Santidrian Yebra-Pimentel E."/>
            <person name="Kuhl H."/>
            <person name="Dirks R.P."/>
            <person name="Guessner J."/>
            <person name="Wuertz S."/>
            <person name="Du K."/>
            <person name="Schartl M."/>
        </authorList>
    </citation>
    <scope>NUCLEOTIDE SEQUENCE</scope>
    <source>
        <strain evidence="13">STURGEONOMICS-FGT-2020</strain>
        <tissue evidence="13">Whole blood</tissue>
    </source>
</reference>
<dbReference type="InterPro" id="IPR006574">
    <property type="entry name" value="PRY"/>
</dbReference>
<keyword evidence="5 8" id="KW-0863">Zinc-finger</keyword>
<dbReference type="Pfam" id="PF00643">
    <property type="entry name" value="zf-B_box"/>
    <property type="match status" value="1"/>
</dbReference>
<dbReference type="Proteomes" id="UP001230051">
    <property type="component" value="Unassembled WGS sequence"/>
</dbReference>
<dbReference type="InterPro" id="IPR018957">
    <property type="entry name" value="Znf_C3HC4_RING-type"/>
</dbReference>
<dbReference type="Gene3D" id="3.30.40.10">
    <property type="entry name" value="Zinc/RING finger domain, C3HC4 (zinc finger)"/>
    <property type="match status" value="1"/>
</dbReference>
<dbReference type="Pfam" id="PF00622">
    <property type="entry name" value="SPRY"/>
    <property type="match status" value="1"/>
</dbReference>
<evidence type="ECO:0000256" key="4">
    <source>
        <dbReference type="ARBA" id="ARBA00022723"/>
    </source>
</evidence>
<comment type="subcellular location">
    <subcellularLocation>
        <location evidence="1">Cytoplasm</location>
    </subcellularLocation>
</comment>
<dbReference type="EMBL" id="JAGXEW010000015">
    <property type="protein sequence ID" value="KAK1163593.1"/>
    <property type="molecule type" value="Genomic_DNA"/>
</dbReference>
<evidence type="ECO:0000256" key="7">
    <source>
        <dbReference type="ARBA" id="ARBA00022859"/>
    </source>
</evidence>
<dbReference type="InterPro" id="IPR017907">
    <property type="entry name" value="Znf_RING_CS"/>
</dbReference>
<feature type="domain" description="RING-type" evidence="10">
    <location>
        <begin position="13"/>
        <end position="55"/>
    </location>
</feature>
<dbReference type="Gene3D" id="4.10.830.40">
    <property type="match status" value="1"/>
</dbReference>
<evidence type="ECO:0000256" key="5">
    <source>
        <dbReference type="ARBA" id="ARBA00022771"/>
    </source>
</evidence>
<dbReference type="SUPFAM" id="SSF49899">
    <property type="entry name" value="Concanavalin A-like lectins/glucanases"/>
    <property type="match status" value="1"/>
</dbReference>
<dbReference type="GO" id="GO:0008270">
    <property type="term" value="F:zinc ion binding"/>
    <property type="evidence" value="ECO:0007669"/>
    <property type="project" value="UniProtKB-KW"/>
</dbReference>
<evidence type="ECO:0000256" key="8">
    <source>
        <dbReference type="PROSITE-ProRule" id="PRU00024"/>
    </source>
</evidence>
<dbReference type="InterPro" id="IPR003879">
    <property type="entry name" value="Butyrophylin_SPRY"/>
</dbReference>
<dbReference type="InterPro" id="IPR001870">
    <property type="entry name" value="B30.2/SPRY"/>
</dbReference>
<evidence type="ECO:0000256" key="1">
    <source>
        <dbReference type="ARBA" id="ARBA00004496"/>
    </source>
</evidence>
<dbReference type="SMART" id="SM00184">
    <property type="entry name" value="RING"/>
    <property type="match status" value="1"/>
</dbReference>
<protein>
    <submittedName>
        <fullName evidence="13">Tripartite motif-containing protein 14</fullName>
    </submittedName>
</protein>
<evidence type="ECO:0000256" key="2">
    <source>
        <dbReference type="ARBA" id="ARBA00022490"/>
    </source>
</evidence>
<keyword evidence="9" id="KW-0175">Coiled coil</keyword>
<dbReference type="InterPro" id="IPR013320">
    <property type="entry name" value="ConA-like_dom_sf"/>
</dbReference>
<dbReference type="Pfam" id="PF13765">
    <property type="entry name" value="PRY"/>
    <property type="match status" value="1"/>
</dbReference>
<feature type="domain" description="B30.2/SPRY" evidence="12">
    <location>
        <begin position="365"/>
        <end position="557"/>
    </location>
</feature>
<dbReference type="Gene3D" id="3.30.160.60">
    <property type="entry name" value="Classic Zinc Finger"/>
    <property type="match status" value="1"/>
</dbReference>
<evidence type="ECO:0000256" key="9">
    <source>
        <dbReference type="SAM" id="Coils"/>
    </source>
</evidence>
<evidence type="ECO:0000259" key="10">
    <source>
        <dbReference type="PROSITE" id="PS50089"/>
    </source>
</evidence>
<keyword evidence="3" id="KW-0399">Innate immunity</keyword>
<keyword evidence="6" id="KW-0862">Zinc</keyword>
<evidence type="ECO:0000256" key="6">
    <source>
        <dbReference type="ARBA" id="ARBA00022833"/>
    </source>
</evidence>
<dbReference type="SUPFAM" id="SSF57845">
    <property type="entry name" value="B-box zinc-binding domain"/>
    <property type="match status" value="1"/>
</dbReference>
<dbReference type="GO" id="GO:0005737">
    <property type="term" value="C:cytoplasm"/>
    <property type="evidence" value="ECO:0007669"/>
    <property type="project" value="UniProtKB-SubCell"/>
</dbReference>
<dbReference type="PRINTS" id="PR01407">
    <property type="entry name" value="BUTYPHLNCDUF"/>
</dbReference>
<keyword evidence="7" id="KW-0391">Immunity</keyword>
<dbReference type="InterPro" id="IPR051051">
    <property type="entry name" value="E3_ubiq-ligase_TRIM/RNF"/>
</dbReference>
<feature type="coiled-coil region" evidence="9">
    <location>
        <begin position="220"/>
        <end position="312"/>
    </location>
</feature>
<gene>
    <name evidence="13" type="primary">TRIM25</name>
    <name evidence="13" type="ORF">AOXY_G17127</name>
</gene>
<organism evidence="13 14">
    <name type="scientific">Acipenser oxyrinchus oxyrinchus</name>
    <dbReference type="NCBI Taxonomy" id="40147"/>
    <lineage>
        <taxon>Eukaryota</taxon>
        <taxon>Metazoa</taxon>
        <taxon>Chordata</taxon>
        <taxon>Craniata</taxon>
        <taxon>Vertebrata</taxon>
        <taxon>Euteleostomi</taxon>
        <taxon>Actinopterygii</taxon>
        <taxon>Chondrostei</taxon>
        <taxon>Acipenseriformes</taxon>
        <taxon>Acipenseridae</taxon>
        <taxon>Acipenser</taxon>
    </lineage>
</organism>
<dbReference type="Pfam" id="PF00097">
    <property type="entry name" value="zf-C3HC4"/>
    <property type="match status" value="1"/>
</dbReference>
<dbReference type="InterPro" id="IPR001841">
    <property type="entry name" value="Znf_RING"/>
</dbReference>
<dbReference type="SMART" id="SM00449">
    <property type="entry name" value="SPRY"/>
    <property type="match status" value="1"/>
</dbReference>
<dbReference type="InterPro" id="IPR003877">
    <property type="entry name" value="SPRY_dom"/>
</dbReference>
<dbReference type="PROSITE" id="PS00518">
    <property type="entry name" value="ZF_RING_1"/>
    <property type="match status" value="1"/>
</dbReference>
<dbReference type="PROSITE" id="PS50188">
    <property type="entry name" value="B302_SPRY"/>
    <property type="match status" value="1"/>
</dbReference>
<dbReference type="InterPro" id="IPR000315">
    <property type="entry name" value="Znf_B-box"/>
</dbReference>
<dbReference type="InterPro" id="IPR043136">
    <property type="entry name" value="B30.2/SPRY_sf"/>
</dbReference>
<evidence type="ECO:0000313" key="14">
    <source>
        <dbReference type="Proteomes" id="UP001230051"/>
    </source>
</evidence>
<dbReference type="PROSITE" id="PS50119">
    <property type="entry name" value="ZF_BBOX"/>
    <property type="match status" value="1"/>
</dbReference>
<dbReference type="CDD" id="cd19769">
    <property type="entry name" value="Bbox2_TRIM16-like"/>
    <property type="match status" value="1"/>
</dbReference>